<evidence type="ECO:0000313" key="2">
    <source>
        <dbReference type="Proteomes" id="UP000195062"/>
    </source>
</evidence>
<gene>
    <name evidence="1" type="ORF">CMMCAS07_13165</name>
</gene>
<dbReference type="AlphaFoldDB" id="A0A251XGR8"/>
<evidence type="ECO:0000313" key="1">
    <source>
        <dbReference type="EMBL" id="OUE01252.1"/>
    </source>
</evidence>
<reference evidence="1 2" key="1">
    <citation type="submission" date="2016-08" db="EMBL/GenBank/DDBJ databases">
        <title>Genome sequence of Clavibacter michiganensis subsp. michiganensis strain CASJ007.</title>
        <authorList>
            <person name="Thapa S.P."/>
            <person name="Coaker G."/>
        </authorList>
    </citation>
    <scope>NUCLEOTIDE SEQUENCE [LARGE SCALE GENOMIC DNA]</scope>
    <source>
        <strain evidence="1">CASJ007</strain>
    </source>
</reference>
<proteinExistence type="predicted"/>
<accession>A0A251XGR8</accession>
<dbReference type="EMBL" id="MDHH01000003">
    <property type="protein sequence ID" value="OUE01252.1"/>
    <property type="molecule type" value="Genomic_DNA"/>
</dbReference>
<sequence length="99" mass="11235">MRYSSSSSFVFRQVKYVYDCWKPILASVRIIAGRVNASLRKIASGSSRITWWMRRSQNTSGLVCGLSTRKILTPRPSHTRITRSISRYEPCGSLSKFSG</sequence>
<comment type="caution">
    <text evidence="1">The sequence shown here is derived from an EMBL/GenBank/DDBJ whole genome shotgun (WGS) entry which is preliminary data.</text>
</comment>
<organism evidence="1 2">
    <name type="scientific">Clavibacter michiganensis subsp. michiganensis</name>
    <dbReference type="NCBI Taxonomy" id="33013"/>
    <lineage>
        <taxon>Bacteria</taxon>
        <taxon>Bacillati</taxon>
        <taxon>Actinomycetota</taxon>
        <taxon>Actinomycetes</taxon>
        <taxon>Micrococcales</taxon>
        <taxon>Microbacteriaceae</taxon>
        <taxon>Clavibacter</taxon>
    </lineage>
</organism>
<keyword evidence="2" id="KW-1185">Reference proteome</keyword>
<name>A0A251XGR8_CLAMM</name>
<protein>
    <submittedName>
        <fullName evidence="1">Uncharacterized protein</fullName>
    </submittedName>
</protein>
<dbReference type="Proteomes" id="UP000195062">
    <property type="component" value="Unassembled WGS sequence"/>
</dbReference>